<name>A0A0A9B783_ARUDO</name>
<protein>
    <submittedName>
        <fullName evidence="1">Uncharacterized protein</fullName>
    </submittedName>
</protein>
<sequence length="14" mass="1766">MELIYKILFTILIR</sequence>
<proteinExistence type="predicted"/>
<accession>A0A0A9B783</accession>
<dbReference type="EMBL" id="GBRH01242758">
    <property type="protein sequence ID" value="JAD55137.1"/>
    <property type="molecule type" value="Transcribed_RNA"/>
</dbReference>
<reference evidence="1" key="2">
    <citation type="journal article" date="2015" name="Data Brief">
        <title>Shoot transcriptome of the giant reed, Arundo donax.</title>
        <authorList>
            <person name="Barrero R.A."/>
            <person name="Guerrero F.D."/>
            <person name="Moolhuijzen P."/>
            <person name="Goolsby J.A."/>
            <person name="Tidwell J."/>
            <person name="Bellgard S.E."/>
            <person name="Bellgard M.I."/>
        </authorList>
    </citation>
    <scope>NUCLEOTIDE SEQUENCE</scope>
    <source>
        <tissue evidence="1">Shoot tissue taken approximately 20 cm above the soil surface</tissue>
    </source>
</reference>
<evidence type="ECO:0000313" key="1">
    <source>
        <dbReference type="EMBL" id="JAD55137.1"/>
    </source>
</evidence>
<organism evidence="1">
    <name type="scientific">Arundo donax</name>
    <name type="common">Giant reed</name>
    <name type="synonym">Donax arundinaceus</name>
    <dbReference type="NCBI Taxonomy" id="35708"/>
    <lineage>
        <taxon>Eukaryota</taxon>
        <taxon>Viridiplantae</taxon>
        <taxon>Streptophyta</taxon>
        <taxon>Embryophyta</taxon>
        <taxon>Tracheophyta</taxon>
        <taxon>Spermatophyta</taxon>
        <taxon>Magnoliopsida</taxon>
        <taxon>Liliopsida</taxon>
        <taxon>Poales</taxon>
        <taxon>Poaceae</taxon>
        <taxon>PACMAD clade</taxon>
        <taxon>Arundinoideae</taxon>
        <taxon>Arundineae</taxon>
        <taxon>Arundo</taxon>
    </lineage>
</organism>
<reference evidence="1" key="1">
    <citation type="submission" date="2014-09" db="EMBL/GenBank/DDBJ databases">
        <authorList>
            <person name="Magalhaes I.L.F."/>
            <person name="Oliveira U."/>
            <person name="Santos F.R."/>
            <person name="Vidigal T.H.D.A."/>
            <person name="Brescovit A.D."/>
            <person name="Santos A.J."/>
        </authorList>
    </citation>
    <scope>NUCLEOTIDE SEQUENCE</scope>
    <source>
        <tissue evidence="1">Shoot tissue taken approximately 20 cm above the soil surface</tissue>
    </source>
</reference>